<evidence type="ECO:0000313" key="2">
    <source>
        <dbReference type="Proteomes" id="UP001155057"/>
    </source>
</evidence>
<gene>
    <name evidence="1" type="ORF">GGP61_001361</name>
</gene>
<evidence type="ECO:0000313" key="1">
    <source>
        <dbReference type="EMBL" id="MCS3709757.1"/>
    </source>
</evidence>
<sequence length="121" mass="13229">MDKQFFVARPYYRVPAVQKWVLTASTVGEAVADHETGTCVAEETKRGGELVEELSEAEAISPERARVLQQQTYTVIGFSANDPEGFTRVVTAGSPKGARLKFSDPNETVLAVLEGRQTNLL</sequence>
<reference evidence="1" key="1">
    <citation type="submission" date="2022-08" db="EMBL/GenBank/DDBJ databases">
        <title>Genomic Encyclopedia of Type Strains, Phase V (KMG-V): Genome sequencing to study the core and pangenomes of soil and plant-associated prokaryotes.</title>
        <authorList>
            <person name="Whitman W."/>
        </authorList>
    </citation>
    <scope>NUCLEOTIDE SEQUENCE</scope>
    <source>
        <strain evidence="1">SP3049</strain>
    </source>
</reference>
<accession>A0A9X2Q1F6</accession>
<proteinExistence type="predicted"/>
<protein>
    <submittedName>
        <fullName evidence="1">Uncharacterized protein</fullName>
    </submittedName>
</protein>
<name>A0A9X2Q1F6_9BACT</name>
<organism evidence="1 2">
    <name type="scientific">Salinibacter ruber</name>
    <dbReference type="NCBI Taxonomy" id="146919"/>
    <lineage>
        <taxon>Bacteria</taxon>
        <taxon>Pseudomonadati</taxon>
        <taxon>Rhodothermota</taxon>
        <taxon>Rhodothermia</taxon>
        <taxon>Rhodothermales</taxon>
        <taxon>Salinibacteraceae</taxon>
        <taxon>Salinibacter</taxon>
    </lineage>
</organism>
<dbReference type="AlphaFoldDB" id="A0A9X2Q1F6"/>
<comment type="caution">
    <text evidence="1">The sequence shown here is derived from an EMBL/GenBank/DDBJ whole genome shotgun (WGS) entry which is preliminary data.</text>
</comment>
<dbReference type="EMBL" id="JANUAE010000004">
    <property type="protein sequence ID" value="MCS3709757.1"/>
    <property type="molecule type" value="Genomic_DNA"/>
</dbReference>
<dbReference type="Proteomes" id="UP001155057">
    <property type="component" value="Unassembled WGS sequence"/>
</dbReference>
<dbReference type="RefSeq" id="WP_259123583.1">
    <property type="nucleotide sequence ID" value="NZ_JANTZO010000005.1"/>
</dbReference>